<dbReference type="PANTHER" id="PTHR14218">
    <property type="entry name" value="PROTEASE S8 TRIPEPTIDYL PEPTIDASE I CLN2"/>
    <property type="match status" value="1"/>
</dbReference>
<dbReference type="AlphaFoldDB" id="A0AAD4LAB9"/>
<sequence length="277" mass="30193">MTESTTITYEDRQSTTRFDGVAASLGEWGVGRTQGPSHANASVLARAVWDVEQVNGGGDHPNDPGNKANLNIQVTQGISYQVQHPRLLQLRWLTAVQTRWQLVNKLELAAPRLDKLDYLHDLQGSRDDEQTVPEDYAKGVCSLFARFSLRGVGVLFASGDSGVGGGDYMANDDSGKDRFLPIFPVSYPHPFPGPWVTTSVDGGVPDGAVKAFLEKLGDTYDGLYNPGGRGIPDIAAQSTNYYQIVFRGDPLGFLNPGCTGAAWPQRYYVWLEPGLQD</sequence>
<dbReference type="InterPro" id="IPR036852">
    <property type="entry name" value="Peptidase_S8/S53_dom_sf"/>
</dbReference>
<evidence type="ECO:0000313" key="2">
    <source>
        <dbReference type="Proteomes" id="UP001201163"/>
    </source>
</evidence>
<protein>
    <submittedName>
        <fullName evidence="1">Uncharacterized protein</fullName>
    </submittedName>
</protein>
<dbReference type="GO" id="GO:0006508">
    <property type="term" value="P:proteolysis"/>
    <property type="evidence" value="ECO:0007669"/>
    <property type="project" value="InterPro"/>
</dbReference>
<dbReference type="GO" id="GO:0008240">
    <property type="term" value="F:tripeptidyl-peptidase activity"/>
    <property type="evidence" value="ECO:0007669"/>
    <property type="project" value="TreeGrafter"/>
</dbReference>
<accession>A0AAD4LAB9</accession>
<name>A0AAD4LAB9_9AGAM</name>
<dbReference type="GO" id="GO:0004252">
    <property type="term" value="F:serine-type endopeptidase activity"/>
    <property type="evidence" value="ECO:0007669"/>
    <property type="project" value="InterPro"/>
</dbReference>
<dbReference type="Proteomes" id="UP001201163">
    <property type="component" value="Unassembled WGS sequence"/>
</dbReference>
<dbReference type="Gene3D" id="3.40.50.200">
    <property type="entry name" value="Peptidase S8/S53 domain"/>
    <property type="match status" value="1"/>
</dbReference>
<dbReference type="SUPFAM" id="SSF52743">
    <property type="entry name" value="Subtilisin-like"/>
    <property type="match status" value="1"/>
</dbReference>
<comment type="caution">
    <text evidence="1">The sequence shown here is derived from an EMBL/GenBank/DDBJ whole genome shotgun (WGS) entry which is preliminary data.</text>
</comment>
<dbReference type="PANTHER" id="PTHR14218:SF15">
    <property type="entry name" value="TRIPEPTIDYL-PEPTIDASE 1"/>
    <property type="match status" value="1"/>
</dbReference>
<reference evidence="1" key="1">
    <citation type="submission" date="2022-01" db="EMBL/GenBank/DDBJ databases">
        <title>Comparative genomics reveals a dynamic genome evolution in the ectomycorrhizal milk-cap (Lactarius) mushrooms.</title>
        <authorList>
            <consortium name="DOE Joint Genome Institute"/>
            <person name="Lebreton A."/>
            <person name="Tang N."/>
            <person name="Kuo A."/>
            <person name="LaButti K."/>
            <person name="Drula E."/>
            <person name="Barry K."/>
            <person name="Clum A."/>
            <person name="Lipzen A."/>
            <person name="Mousain D."/>
            <person name="Ng V."/>
            <person name="Wang R."/>
            <person name="Wang X."/>
            <person name="Dai Y."/>
            <person name="Henrissat B."/>
            <person name="Grigoriev I.V."/>
            <person name="Guerin-Laguette A."/>
            <person name="Yu F."/>
            <person name="Martin F.M."/>
        </authorList>
    </citation>
    <scope>NUCLEOTIDE SEQUENCE</scope>
    <source>
        <strain evidence="1">QP</strain>
    </source>
</reference>
<dbReference type="EMBL" id="JAKELL010000076">
    <property type="protein sequence ID" value="KAH8984452.1"/>
    <property type="molecule type" value="Genomic_DNA"/>
</dbReference>
<keyword evidence="2" id="KW-1185">Reference proteome</keyword>
<dbReference type="InterPro" id="IPR050819">
    <property type="entry name" value="Tripeptidyl-peptidase_I"/>
</dbReference>
<gene>
    <name evidence="1" type="ORF">EDB92DRAFT_1819096</name>
</gene>
<organism evidence="1 2">
    <name type="scientific">Lactarius akahatsu</name>
    <dbReference type="NCBI Taxonomy" id="416441"/>
    <lineage>
        <taxon>Eukaryota</taxon>
        <taxon>Fungi</taxon>
        <taxon>Dikarya</taxon>
        <taxon>Basidiomycota</taxon>
        <taxon>Agaricomycotina</taxon>
        <taxon>Agaricomycetes</taxon>
        <taxon>Russulales</taxon>
        <taxon>Russulaceae</taxon>
        <taxon>Lactarius</taxon>
    </lineage>
</organism>
<proteinExistence type="predicted"/>
<evidence type="ECO:0000313" key="1">
    <source>
        <dbReference type="EMBL" id="KAH8984452.1"/>
    </source>
</evidence>